<dbReference type="PANTHER" id="PTHR48106">
    <property type="entry name" value="QUINONE OXIDOREDUCTASE PIG3-RELATED"/>
    <property type="match status" value="1"/>
</dbReference>
<keyword evidence="5" id="KW-1185">Reference proteome</keyword>
<accession>A0ABT6M6G8</accession>
<keyword evidence="2" id="KW-0560">Oxidoreductase</keyword>
<dbReference type="Gene3D" id="3.40.50.720">
    <property type="entry name" value="NAD(P)-binding Rossmann-like Domain"/>
    <property type="match status" value="1"/>
</dbReference>
<dbReference type="SUPFAM" id="SSF50129">
    <property type="entry name" value="GroES-like"/>
    <property type="match status" value="1"/>
</dbReference>
<dbReference type="Pfam" id="PF00107">
    <property type="entry name" value="ADH_zinc_N"/>
    <property type="match status" value="1"/>
</dbReference>
<dbReference type="Proteomes" id="UP001160334">
    <property type="component" value="Unassembled WGS sequence"/>
</dbReference>
<dbReference type="SMART" id="SM00829">
    <property type="entry name" value="PKS_ER"/>
    <property type="match status" value="1"/>
</dbReference>
<protein>
    <submittedName>
        <fullName evidence="4">NADPH:quinone reductase-like Zn-dependent oxidoreductase</fullName>
    </submittedName>
</protein>
<dbReference type="RefSeq" id="WP_280759260.1">
    <property type="nucleotide sequence ID" value="NZ_JARXVC010000002.1"/>
</dbReference>
<evidence type="ECO:0000313" key="4">
    <source>
        <dbReference type="EMBL" id="MDH6279903.1"/>
    </source>
</evidence>
<comment type="caution">
    <text evidence="4">The sequence shown here is derived from an EMBL/GenBank/DDBJ whole genome shotgun (WGS) entry which is preliminary data.</text>
</comment>
<reference evidence="4 5" key="1">
    <citation type="submission" date="2023-04" db="EMBL/GenBank/DDBJ databases">
        <title>Forest soil microbial communities from Buena Vista Peninsula, Colon Province, Panama.</title>
        <authorList>
            <person name="Bouskill N."/>
        </authorList>
    </citation>
    <scope>NUCLEOTIDE SEQUENCE [LARGE SCALE GENOMIC DNA]</scope>
    <source>
        <strain evidence="4 5">CFH S0262</strain>
    </source>
</reference>
<dbReference type="InterPro" id="IPR011032">
    <property type="entry name" value="GroES-like_sf"/>
</dbReference>
<dbReference type="Pfam" id="PF08240">
    <property type="entry name" value="ADH_N"/>
    <property type="match status" value="1"/>
</dbReference>
<dbReference type="InterPro" id="IPR020843">
    <property type="entry name" value="ER"/>
</dbReference>
<dbReference type="SUPFAM" id="SSF51735">
    <property type="entry name" value="NAD(P)-binding Rossmann-fold domains"/>
    <property type="match status" value="1"/>
</dbReference>
<evidence type="ECO:0000256" key="2">
    <source>
        <dbReference type="ARBA" id="ARBA00023002"/>
    </source>
</evidence>
<evidence type="ECO:0000259" key="3">
    <source>
        <dbReference type="SMART" id="SM00829"/>
    </source>
</evidence>
<keyword evidence="1" id="KW-0521">NADP</keyword>
<proteinExistence type="predicted"/>
<feature type="domain" description="Enoyl reductase (ER)" evidence="3">
    <location>
        <begin position="16"/>
        <end position="327"/>
    </location>
</feature>
<dbReference type="InterPro" id="IPR013154">
    <property type="entry name" value="ADH-like_N"/>
</dbReference>
<dbReference type="InterPro" id="IPR013149">
    <property type="entry name" value="ADH-like_C"/>
</dbReference>
<organism evidence="4 5">
    <name type="scientific">Prescottella agglutinans</name>
    <dbReference type="NCBI Taxonomy" id="1644129"/>
    <lineage>
        <taxon>Bacteria</taxon>
        <taxon>Bacillati</taxon>
        <taxon>Actinomycetota</taxon>
        <taxon>Actinomycetes</taxon>
        <taxon>Mycobacteriales</taxon>
        <taxon>Nocardiaceae</taxon>
        <taxon>Prescottella</taxon>
    </lineage>
</organism>
<dbReference type="EMBL" id="JARXVC010000002">
    <property type="protein sequence ID" value="MDH6279903.1"/>
    <property type="molecule type" value="Genomic_DNA"/>
</dbReference>
<gene>
    <name evidence="4" type="ORF">M2280_001112</name>
</gene>
<evidence type="ECO:0000313" key="5">
    <source>
        <dbReference type="Proteomes" id="UP001160334"/>
    </source>
</evidence>
<evidence type="ECO:0000256" key="1">
    <source>
        <dbReference type="ARBA" id="ARBA00022857"/>
    </source>
</evidence>
<name>A0ABT6M6G8_9NOCA</name>
<sequence length="336" mass="34988">MTLAITYPANDREPADLFDVTEIADPPAPGLGQIQIDVRAFPIHPGDLRLMPPAPGHRAVAGLEATGVVAEVGPGVRTHEVGRRVTVFPNPGSWAQKINVAAELAVPVPDSLADDVAAQMVCNPLTALLLHRAAQQHFTVGFDGIVINNAANSSVGRLFTAWAEHRGVDTISVVRSRRGAEQLAARYPGVPVVSTDKDEWVDGVRAIAGRRPISVALDPVGGEGAADLMSVLAPGGTLVAYGALAQGGIPLHASALLGNEIGLRGLSIGRWLTGIAPERRASDIAVAAALVAMRPSELEVAGTYSLGQISDAVHHVSRPGKIGTVVVRTQRELIGT</sequence>
<dbReference type="InterPro" id="IPR036291">
    <property type="entry name" value="NAD(P)-bd_dom_sf"/>
</dbReference>
<dbReference type="PANTHER" id="PTHR48106:SF2">
    <property type="entry name" value="ZN2+-BINDING DEHYDROGENASE"/>
    <property type="match status" value="1"/>
</dbReference>
<dbReference type="Gene3D" id="3.90.180.10">
    <property type="entry name" value="Medium-chain alcohol dehydrogenases, catalytic domain"/>
    <property type="match status" value="1"/>
</dbReference>